<dbReference type="GO" id="GO:0004519">
    <property type="term" value="F:endonuclease activity"/>
    <property type="evidence" value="ECO:0007669"/>
    <property type="project" value="UniProtKB-KW"/>
</dbReference>
<organism evidence="3 4">
    <name type="scientific">Tumebacillus amylolyticus</name>
    <dbReference type="NCBI Taxonomy" id="2801339"/>
    <lineage>
        <taxon>Bacteria</taxon>
        <taxon>Bacillati</taxon>
        <taxon>Bacillota</taxon>
        <taxon>Bacilli</taxon>
        <taxon>Bacillales</taxon>
        <taxon>Alicyclobacillaceae</taxon>
        <taxon>Tumebacillus</taxon>
    </lineage>
</organism>
<dbReference type="Proteomes" id="UP000602284">
    <property type="component" value="Unassembled WGS sequence"/>
</dbReference>
<evidence type="ECO:0000259" key="2">
    <source>
        <dbReference type="Pfam" id="PF08722"/>
    </source>
</evidence>
<reference evidence="3 4" key="1">
    <citation type="submission" date="2021-01" db="EMBL/GenBank/DDBJ databases">
        <title>Tumebacillus sp. strain ITR2 16S ribosomal RNA gene Genome sequencing and assembly.</title>
        <authorList>
            <person name="Kang M."/>
        </authorList>
    </citation>
    <scope>NUCLEOTIDE SEQUENCE [LARGE SCALE GENOMIC DNA]</scope>
    <source>
        <strain evidence="3 4">ITR2</strain>
    </source>
</reference>
<dbReference type="InterPro" id="IPR011856">
    <property type="entry name" value="tRNA_endonuc-like_dom_sf"/>
</dbReference>
<gene>
    <name evidence="3" type="ORF">JJB07_02710</name>
</gene>
<dbReference type="Pfam" id="PF08722">
    <property type="entry name" value="Tn7_TnsA-like_N"/>
    <property type="match status" value="1"/>
</dbReference>
<dbReference type="Gene3D" id="3.40.1350.10">
    <property type="match status" value="1"/>
</dbReference>
<dbReference type="Pfam" id="PF08721">
    <property type="entry name" value="Tn7_Tnp_TnsA_C"/>
    <property type="match status" value="1"/>
</dbReference>
<evidence type="ECO:0000313" key="4">
    <source>
        <dbReference type="Proteomes" id="UP000602284"/>
    </source>
</evidence>
<comment type="caution">
    <text evidence="3">The sequence shown here is derived from an EMBL/GenBank/DDBJ whole genome shotgun (WGS) entry which is preliminary data.</text>
</comment>
<feature type="domain" description="TnsA endonuclease C-terminal" evidence="1">
    <location>
        <begin position="172"/>
        <end position="246"/>
    </location>
</feature>
<dbReference type="InterPro" id="IPR011335">
    <property type="entry name" value="Restrct_endonuc-II-like"/>
</dbReference>
<dbReference type="InterPro" id="IPR036388">
    <property type="entry name" value="WH-like_DNA-bd_sf"/>
</dbReference>
<keyword evidence="3" id="KW-0255">Endonuclease</keyword>
<name>A0ABS1J5W6_9BACL</name>
<evidence type="ECO:0000313" key="3">
    <source>
        <dbReference type="EMBL" id="MBL0385550.1"/>
    </source>
</evidence>
<dbReference type="Gene3D" id="1.10.10.10">
    <property type="entry name" value="Winged helix-like DNA-binding domain superfamily/Winged helix DNA-binding domain"/>
    <property type="match status" value="1"/>
</dbReference>
<dbReference type="EMBL" id="JAEQNB010000001">
    <property type="protein sequence ID" value="MBL0385550.1"/>
    <property type="molecule type" value="Genomic_DNA"/>
</dbReference>
<accession>A0ABS1J5W6</accession>
<dbReference type="SUPFAM" id="SSF52980">
    <property type="entry name" value="Restriction endonuclease-like"/>
    <property type="match status" value="1"/>
</dbReference>
<dbReference type="CDD" id="cd22362">
    <property type="entry name" value="TnsA_endonuclease-like"/>
    <property type="match status" value="1"/>
</dbReference>
<feature type="domain" description="TnsA endonuclease N-terminal" evidence="2">
    <location>
        <begin position="74"/>
        <end position="168"/>
    </location>
</feature>
<protein>
    <submittedName>
        <fullName evidence="3">TnsA endonuclease N-terminal domain-containing protein</fullName>
    </submittedName>
</protein>
<sequence length="273" mass="32101">MSKRDRTWTEEKIAKYIKAGRGLGEGRHYKPWLTVQDVPANSRAHRIPGNKIGRTHHLMSDIERDYFYILDWLDEVIDIREQFPLERELTTKIAEQKNIKHSVDVKTRTPLVMTTDFLITLRRDNKVFHIARTIKPAEKLNDPRVIEKFEIEREYWATKNVSWAIATERGMPTVLCGNLEAIRSYLHVDEETQEVAGEFLRYLSKSKASTLSEAFREFEQMHFLESGAALLCFKHLLIAKTISINLSERINLHMKLEEIQIRTEREHITRWAT</sequence>
<keyword evidence="3" id="KW-0540">Nuclease</keyword>
<dbReference type="InterPro" id="IPR014833">
    <property type="entry name" value="TnsA_N"/>
</dbReference>
<keyword evidence="4" id="KW-1185">Reference proteome</keyword>
<dbReference type="InterPro" id="IPR014832">
    <property type="entry name" value="TnsA_C"/>
</dbReference>
<proteinExistence type="predicted"/>
<dbReference type="RefSeq" id="WP_201630896.1">
    <property type="nucleotide sequence ID" value="NZ_JAEQNB010000001.1"/>
</dbReference>
<keyword evidence="3" id="KW-0378">Hydrolase</keyword>
<evidence type="ECO:0000259" key="1">
    <source>
        <dbReference type="Pfam" id="PF08721"/>
    </source>
</evidence>